<accession>A0A0A6VR86</accession>
<keyword evidence="3" id="KW-1185">Reference proteome</keyword>
<dbReference type="InterPro" id="IPR052509">
    <property type="entry name" value="Metal_resp_DNA-bind_regulator"/>
</dbReference>
<evidence type="ECO:0000313" key="3">
    <source>
        <dbReference type="Proteomes" id="UP000030466"/>
    </source>
</evidence>
<reference evidence="2 3" key="1">
    <citation type="journal article" date="2003" name="Int. J. Syst. Evol. Microbiol.">
        <title>Kocuria polaris sp. nov., an orange-pigmented psychrophilic bacterium isolated from an Antarctic cyanobacterial mat sample.</title>
        <authorList>
            <person name="Reddy G.S."/>
            <person name="Prakash J.S."/>
            <person name="Prabahar V."/>
            <person name="Matsumoto G.I."/>
            <person name="Stackebrandt E."/>
            <person name="Shivaji S."/>
        </authorList>
    </citation>
    <scope>NUCLEOTIDE SEQUENCE [LARGE SCALE GENOMIC DNA]</scope>
    <source>
        <strain evidence="2 3">CMS 76or</strain>
    </source>
</reference>
<dbReference type="RefSeq" id="WP_035928611.1">
    <property type="nucleotide sequence ID" value="NZ_JSUH01000012.1"/>
</dbReference>
<protein>
    <submittedName>
        <fullName evidence="2">PadR family transcriptional regulator</fullName>
    </submittedName>
</protein>
<comment type="caution">
    <text evidence="2">The sequence shown here is derived from an EMBL/GenBank/DDBJ whole genome shotgun (WGS) entry which is preliminary data.</text>
</comment>
<dbReference type="InterPro" id="IPR036388">
    <property type="entry name" value="WH-like_DNA-bd_sf"/>
</dbReference>
<sequence length="119" mass="12712">MTLPAWQRASLPMLLLRVLAVAPRHGYGISQALVSAGLQPIKGAQLYPALGRLEDDGAITARWEQSGPGPARKVYALTTAGLEQLHELNDQWEAFMTAVETLGRPDPAATADQAPPAKT</sequence>
<proteinExistence type="predicted"/>
<evidence type="ECO:0000313" key="2">
    <source>
        <dbReference type="EMBL" id="KHD96848.1"/>
    </source>
</evidence>
<dbReference type="Pfam" id="PF03551">
    <property type="entry name" value="PadR"/>
    <property type="match status" value="1"/>
</dbReference>
<dbReference type="SUPFAM" id="SSF46785">
    <property type="entry name" value="Winged helix' DNA-binding domain"/>
    <property type="match status" value="1"/>
</dbReference>
<name>A0A0A6VR86_KOCRO</name>
<dbReference type="InterPro" id="IPR005149">
    <property type="entry name" value="Tscrpt_reg_PadR_N"/>
</dbReference>
<dbReference type="Proteomes" id="UP000030466">
    <property type="component" value="Unassembled WGS sequence"/>
</dbReference>
<dbReference type="EMBL" id="JSUH01000012">
    <property type="protein sequence ID" value="KHD96848.1"/>
    <property type="molecule type" value="Genomic_DNA"/>
</dbReference>
<dbReference type="AlphaFoldDB" id="A0A0A6VR86"/>
<dbReference type="InterPro" id="IPR036390">
    <property type="entry name" value="WH_DNA-bd_sf"/>
</dbReference>
<evidence type="ECO:0000259" key="1">
    <source>
        <dbReference type="Pfam" id="PF03551"/>
    </source>
</evidence>
<feature type="domain" description="Transcription regulator PadR N-terminal" evidence="1">
    <location>
        <begin position="15"/>
        <end position="87"/>
    </location>
</feature>
<dbReference type="PANTHER" id="PTHR33169:SF14">
    <property type="entry name" value="TRANSCRIPTIONAL REGULATOR RV3488"/>
    <property type="match status" value="1"/>
</dbReference>
<dbReference type="PANTHER" id="PTHR33169">
    <property type="entry name" value="PADR-FAMILY TRANSCRIPTIONAL REGULATOR"/>
    <property type="match status" value="1"/>
</dbReference>
<gene>
    <name evidence="2" type="ORF">GY22_13490</name>
</gene>
<dbReference type="Gene3D" id="1.10.10.10">
    <property type="entry name" value="Winged helix-like DNA-binding domain superfamily/Winged helix DNA-binding domain"/>
    <property type="match status" value="1"/>
</dbReference>
<organism evidence="2 3">
    <name type="scientific">Kocuria rosea subsp. polaris</name>
    <dbReference type="NCBI Taxonomy" id="136273"/>
    <lineage>
        <taxon>Bacteria</taxon>
        <taxon>Bacillati</taxon>
        <taxon>Actinomycetota</taxon>
        <taxon>Actinomycetes</taxon>
        <taxon>Micrococcales</taxon>
        <taxon>Micrococcaceae</taxon>
        <taxon>Kocuria</taxon>
    </lineage>
</organism>